<comment type="caution">
    <text evidence="5">The sequence shown here is derived from an EMBL/GenBank/DDBJ whole genome shotgun (WGS) entry which is preliminary data.</text>
</comment>
<evidence type="ECO:0000256" key="2">
    <source>
        <dbReference type="ARBA" id="ARBA00022679"/>
    </source>
</evidence>
<feature type="domain" description="Carbohydrate kinase PfkB" evidence="4">
    <location>
        <begin position="35"/>
        <end position="290"/>
    </location>
</feature>
<dbReference type="PANTHER" id="PTHR43320:SF3">
    <property type="entry name" value="CARBOHYDRATE KINASE PFKB DOMAIN-CONTAINING PROTEIN"/>
    <property type="match status" value="1"/>
</dbReference>
<dbReference type="Gene3D" id="3.40.1190.20">
    <property type="match status" value="1"/>
</dbReference>
<accession>A0A2H0UCK8</accession>
<protein>
    <submittedName>
        <fullName evidence="5">Carbohydrate kinase family protein</fullName>
    </submittedName>
</protein>
<evidence type="ECO:0000313" key="6">
    <source>
        <dbReference type="Proteomes" id="UP000231192"/>
    </source>
</evidence>
<dbReference type="InterPro" id="IPR052700">
    <property type="entry name" value="Carb_kinase_PfkB-like"/>
</dbReference>
<dbReference type="SUPFAM" id="SSF53613">
    <property type="entry name" value="Ribokinase-like"/>
    <property type="match status" value="1"/>
</dbReference>
<proteinExistence type="inferred from homology"/>
<dbReference type="Proteomes" id="UP000231192">
    <property type="component" value="Unassembled WGS sequence"/>
</dbReference>
<dbReference type="InterPro" id="IPR029056">
    <property type="entry name" value="Ribokinase-like"/>
</dbReference>
<evidence type="ECO:0000256" key="1">
    <source>
        <dbReference type="ARBA" id="ARBA00010688"/>
    </source>
</evidence>
<evidence type="ECO:0000313" key="5">
    <source>
        <dbReference type="EMBL" id="PIR84090.1"/>
    </source>
</evidence>
<dbReference type="EMBL" id="PFBK01000003">
    <property type="protein sequence ID" value="PIR84090.1"/>
    <property type="molecule type" value="Genomic_DNA"/>
</dbReference>
<sequence length="313" mass="33937">MSKILISGSIAYDRIMDFSGLFADHFMPDKLHAINLSFMVDKLSVQFGGTAGNIAYNLALLEEEPEIISTAGNDFGSYKTHLLRSGVNVNSIRILEDRPTAAAFILTDKADNQIAAFHYGAGEIAYDTSPETEGVALAIVAPGCIPDMRDLPAYYRQRRLKYAYDPAQQIPVLDPEVLKDGILGAHILFGSDYEYALIKQKTGLSDAEILAHVPTVVVTYGAQGSDIMTAAGTTRVKACPAKEVVDPTGAGDAYRAGFVKGMFKGVPLTSCAQLASTVAAFVVESYGTQNHRFTLDELGKRYTEAYKERFPLT</sequence>
<name>A0A2H0UCK8_9BACT</name>
<dbReference type="PROSITE" id="PS00584">
    <property type="entry name" value="PFKB_KINASES_2"/>
    <property type="match status" value="1"/>
</dbReference>
<evidence type="ECO:0000259" key="4">
    <source>
        <dbReference type="Pfam" id="PF00294"/>
    </source>
</evidence>
<dbReference type="InterPro" id="IPR002173">
    <property type="entry name" value="Carboh/pur_kinase_PfkB_CS"/>
</dbReference>
<dbReference type="InterPro" id="IPR011611">
    <property type="entry name" value="PfkB_dom"/>
</dbReference>
<dbReference type="PANTHER" id="PTHR43320">
    <property type="entry name" value="SUGAR KINASE"/>
    <property type="match status" value="1"/>
</dbReference>
<dbReference type="AlphaFoldDB" id="A0A2H0UCK8"/>
<evidence type="ECO:0000256" key="3">
    <source>
        <dbReference type="ARBA" id="ARBA00022777"/>
    </source>
</evidence>
<dbReference type="Pfam" id="PF00294">
    <property type="entry name" value="PfkB"/>
    <property type="match status" value="1"/>
</dbReference>
<reference evidence="6" key="1">
    <citation type="submission" date="2017-09" db="EMBL/GenBank/DDBJ databases">
        <title>Depth-based differentiation of microbial function through sediment-hosted aquifers and enrichment of novel symbionts in the deep terrestrial subsurface.</title>
        <authorList>
            <person name="Probst A.J."/>
            <person name="Ladd B."/>
            <person name="Jarett J.K."/>
            <person name="Geller-Mcgrath D.E."/>
            <person name="Sieber C.M.K."/>
            <person name="Emerson J.B."/>
            <person name="Anantharaman K."/>
            <person name="Thomas B.C."/>
            <person name="Malmstrom R."/>
            <person name="Stieglmeier M."/>
            <person name="Klingl A."/>
            <person name="Woyke T."/>
            <person name="Ryan C.M."/>
            <person name="Banfield J.F."/>
        </authorList>
    </citation>
    <scope>NUCLEOTIDE SEQUENCE [LARGE SCALE GENOMIC DNA]</scope>
</reference>
<dbReference type="GO" id="GO:0016301">
    <property type="term" value="F:kinase activity"/>
    <property type="evidence" value="ECO:0007669"/>
    <property type="project" value="UniProtKB-KW"/>
</dbReference>
<keyword evidence="2" id="KW-0808">Transferase</keyword>
<keyword evidence="3 5" id="KW-0418">Kinase</keyword>
<organism evidence="5 6">
    <name type="scientific">Candidatus Kaiserbacteria bacterium CG10_big_fil_rev_8_21_14_0_10_51_14</name>
    <dbReference type="NCBI Taxonomy" id="1974610"/>
    <lineage>
        <taxon>Bacteria</taxon>
        <taxon>Candidatus Kaiseribacteriota</taxon>
    </lineage>
</organism>
<dbReference type="CDD" id="cd01942">
    <property type="entry name" value="ribokinase_group_A"/>
    <property type="match status" value="1"/>
</dbReference>
<gene>
    <name evidence="5" type="ORF">COU18_01670</name>
</gene>
<comment type="similarity">
    <text evidence="1">Belongs to the carbohydrate kinase PfkB family.</text>
</comment>